<feature type="domain" description="Type VI secretion system component TssM1 helical" evidence="4">
    <location>
        <begin position="365"/>
        <end position="463"/>
    </location>
</feature>
<accession>B1T5I3</accession>
<evidence type="ECO:0000313" key="6">
    <source>
        <dbReference type="Proteomes" id="UP000004814"/>
    </source>
</evidence>
<name>B1T5I3_9BURK</name>
<sequence>MLADRSHCGVDAVLAWARRDLANLGLTAAQQADLMKHLGALLDRATFRADVSLDPSLIRQTRATLMSGPAAERLFESIRPQLEKAMPDPLSVAQMAGVEAPLVLRRKSAKPLSEGVPGAYTLAGYRRYVALREAALAGSRGDAWVLGEADGVRDSRARTTLGTALDGLYFDRYIGAWDAVIDDIQVLPLPKSGDGASAMVKLLAGRDSPLRSFLVAAAKQTTLDDANTAMTTSADAPAGRFDGFVREARRFLKRPEGRTGPQAPAPEPTGPTPVDRHFDALHRMIASTGDGAATPFDQVQEGLKELAVFLDAASAARERGLPPPPGDALDKFKQLAQGQPTPLGGMMGRLSTNSQSAVLQSEHARLDDLWRANVVPFWRAALDGRYPFDAQSKVDVTLDDFTSVFGPGGLVDSFFKTNLQQYVDMTTNPWQWRSNARMLGMSASTPVVFQRAAAIRDAFFADGGKTPAVRFLVTPRSMDAAITRFTLKSNDQMLEYAHDPPRAVAFRWPGSDGAQSARIEYETGGADGRGGFSTNGPWAIFRLLDKGKLTSIRSDRLDLTFDLNEKKVTLVLDANSVINPFSSLALTQIRLPNQL</sequence>
<comment type="caution">
    <text evidence="5">The sequence shown here is derived from an EMBL/GenBank/DDBJ whole genome shotgun (WGS) entry which is preliminary data.</text>
</comment>
<evidence type="ECO:0008006" key="7">
    <source>
        <dbReference type="Google" id="ProtNLM"/>
    </source>
</evidence>
<dbReference type="Pfam" id="PF06761">
    <property type="entry name" value="IcmF-related"/>
    <property type="match status" value="1"/>
</dbReference>
<proteinExistence type="predicted"/>
<dbReference type="EMBL" id="ABLK01000088">
    <property type="protein sequence ID" value="EDT41154.1"/>
    <property type="molecule type" value="Genomic_DNA"/>
</dbReference>
<dbReference type="InterPro" id="IPR017731">
    <property type="entry name" value="TssM1-like"/>
</dbReference>
<evidence type="ECO:0000259" key="2">
    <source>
        <dbReference type="Pfam" id="PF06744"/>
    </source>
</evidence>
<dbReference type="PATRIC" id="fig|396597.7.peg.4960"/>
<gene>
    <name evidence="5" type="ORF">BamMEX5DRAFT_3049</name>
</gene>
<evidence type="ECO:0000259" key="4">
    <source>
        <dbReference type="Pfam" id="PF21070"/>
    </source>
</evidence>
<feature type="domain" description="Type VI secretion system IcmF C-terminal" evidence="2">
    <location>
        <begin position="471"/>
        <end position="576"/>
    </location>
</feature>
<protein>
    <recommendedName>
        <fullName evidence="7">ImcF domain protein</fullName>
    </recommendedName>
</protein>
<organism evidence="5 6">
    <name type="scientific">Burkholderia ambifaria MEX-5</name>
    <dbReference type="NCBI Taxonomy" id="396597"/>
    <lineage>
        <taxon>Bacteria</taxon>
        <taxon>Pseudomonadati</taxon>
        <taxon>Pseudomonadota</taxon>
        <taxon>Betaproteobacteria</taxon>
        <taxon>Burkholderiales</taxon>
        <taxon>Burkholderiaceae</taxon>
        <taxon>Burkholderia</taxon>
        <taxon>Burkholderia cepacia complex</taxon>
    </lineage>
</organism>
<evidence type="ECO:0000256" key="1">
    <source>
        <dbReference type="SAM" id="MobiDB-lite"/>
    </source>
</evidence>
<dbReference type="Pfam" id="PF21070">
    <property type="entry name" value="IcmF_helical"/>
    <property type="match status" value="1"/>
</dbReference>
<dbReference type="PANTHER" id="PTHR36153">
    <property type="entry name" value="INNER MEMBRANE PROTEIN-RELATED"/>
    <property type="match status" value="1"/>
</dbReference>
<dbReference type="InterPro" id="IPR053156">
    <property type="entry name" value="T6SS_TssM-like"/>
</dbReference>
<evidence type="ECO:0000313" key="5">
    <source>
        <dbReference type="EMBL" id="EDT41154.1"/>
    </source>
</evidence>
<dbReference type="InterPro" id="IPR010623">
    <property type="entry name" value="IcmF_C"/>
</dbReference>
<dbReference type="InterPro" id="IPR009612">
    <property type="entry name" value="IcmF-rel"/>
</dbReference>
<evidence type="ECO:0000259" key="3">
    <source>
        <dbReference type="Pfam" id="PF06761"/>
    </source>
</evidence>
<dbReference type="InterPro" id="IPR048677">
    <property type="entry name" value="TssM1_hel"/>
</dbReference>
<dbReference type="PANTHER" id="PTHR36153:SF1">
    <property type="entry name" value="TYPE VI SECRETION SYSTEM COMPONENT TSSM1"/>
    <property type="match status" value="1"/>
</dbReference>
<dbReference type="Proteomes" id="UP000004814">
    <property type="component" value="Unassembled WGS sequence"/>
</dbReference>
<feature type="region of interest" description="Disordered" evidence="1">
    <location>
        <begin position="253"/>
        <end position="273"/>
    </location>
</feature>
<dbReference type="AlphaFoldDB" id="B1T5I3"/>
<reference evidence="5 6" key="1">
    <citation type="submission" date="2008-03" db="EMBL/GenBank/DDBJ databases">
        <title>Sequencing of the draft genome and assembly of Burkholderia ambifaria MEX-5.</title>
        <authorList>
            <consortium name="US DOE Joint Genome Institute (JGI-PGF)"/>
            <person name="Copeland A."/>
            <person name="Lucas S."/>
            <person name="Lapidus A."/>
            <person name="Glavina del Rio T."/>
            <person name="Dalin E."/>
            <person name="Tice H."/>
            <person name="Bruce D."/>
            <person name="Goodwin L."/>
            <person name="Pitluck S."/>
            <person name="Larimer F."/>
            <person name="Land M.L."/>
            <person name="Hauser L."/>
            <person name="Tiedje J."/>
            <person name="Richardson P."/>
        </authorList>
    </citation>
    <scope>NUCLEOTIDE SEQUENCE [LARGE SCALE GENOMIC DNA]</scope>
    <source>
        <strain evidence="5 6">MEX-5</strain>
    </source>
</reference>
<dbReference type="Pfam" id="PF06744">
    <property type="entry name" value="IcmF_C"/>
    <property type="match status" value="1"/>
</dbReference>
<dbReference type="NCBIfam" id="TIGR03348">
    <property type="entry name" value="VI_IcmF"/>
    <property type="match status" value="1"/>
</dbReference>
<feature type="domain" description="IcmF-related" evidence="3">
    <location>
        <begin position="1"/>
        <end position="222"/>
    </location>
</feature>